<evidence type="ECO:0000256" key="8">
    <source>
        <dbReference type="ARBA" id="ARBA00023242"/>
    </source>
</evidence>
<dbReference type="SMART" id="SM00401">
    <property type="entry name" value="ZnF_GATA"/>
    <property type="match status" value="1"/>
</dbReference>
<dbReference type="AlphaFoldDB" id="A0A8S9ZIG4"/>
<evidence type="ECO:0000313" key="12">
    <source>
        <dbReference type="EMBL" id="KAF7633067.1"/>
    </source>
</evidence>
<evidence type="ECO:0000256" key="9">
    <source>
        <dbReference type="PROSITE-ProRule" id="PRU00094"/>
    </source>
</evidence>
<dbReference type="Proteomes" id="UP000605970">
    <property type="component" value="Unassembled WGS sequence"/>
</dbReference>
<dbReference type="PANTHER" id="PTHR10071:SF281">
    <property type="entry name" value="BOX A-BINDING FACTOR-RELATED"/>
    <property type="match status" value="1"/>
</dbReference>
<keyword evidence="3 9" id="KW-0863">Zinc-finger</keyword>
<evidence type="ECO:0000256" key="2">
    <source>
        <dbReference type="ARBA" id="ARBA00022723"/>
    </source>
</evidence>
<evidence type="ECO:0000259" key="11">
    <source>
        <dbReference type="PROSITE" id="PS50114"/>
    </source>
</evidence>
<keyword evidence="13" id="KW-1185">Reference proteome</keyword>
<evidence type="ECO:0000256" key="1">
    <source>
        <dbReference type="ARBA" id="ARBA00004123"/>
    </source>
</evidence>
<dbReference type="InterPro" id="IPR013088">
    <property type="entry name" value="Znf_NHR/GATA"/>
</dbReference>
<dbReference type="GO" id="GO:0045165">
    <property type="term" value="P:cell fate commitment"/>
    <property type="evidence" value="ECO:0007669"/>
    <property type="project" value="TreeGrafter"/>
</dbReference>
<dbReference type="GO" id="GO:0008270">
    <property type="term" value="F:zinc ion binding"/>
    <property type="evidence" value="ECO:0007669"/>
    <property type="project" value="UniProtKB-KW"/>
</dbReference>
<sequence>MSTPSLCYGDTSSTTIPLTVDTQFINNNSTTGAFNGYGNEYSTAMYYAFEPLSLNGWGEWSSVNVPLVEPQIFIPQQDVSSISNSQLLPLQYNDMSMVLNGNTNNSEMLQQQQQLSDYECANCSGLFNHILKDGLGYSICEICAKKNLQQQQQNQTHYFMDIGQVCEPCPSSSFNNMSNEALQQNNLVPQNINGMMQQPPPPLQQQQHFCSPEYMYPPPPPPPPQQQYLPIGTQLSPLNSVNFTNLNNHKVRGRKPNINNIGKKGIQKTGPKISSKSNGQMIDSALDESSSDSISMKCPPTIHTQKRQNLICSNCNGTATTLWRRNQNGEPVCNACGLYYKLHRIPRPLTMVKETVQTRKRKPRSMGINKKEKKTQQNINTTISEQLKHEQQQLYSTYYVNSTIMGMEENIKN</sequence>
<reference evidence="12" key="1">
    <citation type="journal article" date="2020" name="Ecol. Evol.">
        <title>Genome structure and content of the rice root-knot nematode (Meloidogyne graminicola).</title>
        <authorList>
            <person name="Phan N.T."/>
            <person name="Danchin E.G.J."/>
            <person name="Klopp C."/>
            <person name="Perfus-Barbeoch L."/>
            <person name="Kozlowski D.K."/>
            <person name="Koutsovoulos G.D."/>
            <person name="Lopez-Roques C."/>
            <person name="Bouchez O."/>
            <person name="Zahm M."/>
            <person name="Besnard G."/>
            <person name="Bellafiore S."/>
        </authorList>
    </citation>
    <scope>NUCLEOTIDE SEQUENCE</scope>
    <source>
        <strain evidence="12">VN-18</strain>
    </source>
</reference>
<dbReference type="GO" id="GO:0005634">
    <property type="term" value="C:nucleus"/>
    <property type="evidence" value="ECO:0007669"/>
    <property type="project" value="UniProtKB-SubCell"/>
</dbReference>
<organism evidence="12 13">
    <name type="scientific">Meloidogyne graminicola</name>
    <dbReference type="NCBI Taxonomy" id="189291"/>
    <lineage>
        <taxon>Eukaryota</taxon>
        <taxon>Metazoa</taxon>
        <taxon>Ecdysozoa</taxon>
        <taxon>Nematoda</taxon>
        <taxon>Chromadorea</taxon>
        <taxon>Rhabditida</taxon>
        <taxon>Tylenchina</taxon>
        <taxon>Tylenchomorpha</taxon>
        <taxon>Tylenchoidea</taxon>
        <taxon>Meloidogynidae</taxon>
        <taxon>Meloidogyninae</taxon>
        <taxon>Meloidogyne</taxon>
    </lineage>
</organism>
<keyword evidence="5" id="KW-0805">Transcription regulation</keyword>
<dbReference type="GO" id="GO:0045944">
    <property type="term" value="P:positive regulation of transcription by RNA polymerase II"/>
    <property type="evidence" value="ECO:0007669"/>
    <property type="project" value="TreeGrafter"/>
</dbReference>
<evidence type="ECO:0000256" key="5">
    <source>
        <dbReference type="ARBA" id="ARBA00023015"/>
    </source>
</evidence>
<dbReference type="InterPro" id="IPR039355">
    <property type="entry name" value="Transcription_factor_GATA"/>
</dbReference>
<dbReference type="PRINTS" id="PR00619">
    <property type="entry name" value="GATAZNFINGER"/>
</dbReference>
<dbReference type="FunFam" id="3.30.50.10:FF:000032">
    <property type="entry name" value="Transcription factor GATA-3"/>
    <property type="match status" value="1"/>
</dbReference>
<dbReference type="GO" id="GO:0000122">
    <property type="term" value="P:negative regulation of transcription by RNA polymerase II"/>
    <property type="evidence" value="ECO:0007669"/>
    <property type="project" value="TreeGrafter"/>
</dbReference>
<evidence type="ECO:0000256" key="4">
    <source>
        <dbReference type="ARBA" id="ARBA00022833"/>
    </source>
</evidence>
<dbReference type="EMBL" id="JABEBT010000086">
    <property type="protein sequence ID" value="KAF7633067.1"/>
    <property type="molecule type" value="Genomic_DNA"/>
</dbReference>
<dbReference type="CDD" id="cd00202">
    <property type="entry name" value="ZnF_GATA"/>
    <property type="match status" value="1"/>
</dbReference>
<comment type="caution">
    <text evidence="12">The sequence shown here is derived from an EMBL/GenBank/DDBJ whole genome shotgun (WGS) entry which is preliminary data.</text>
</comment>
<dbReference type="PROSITE" id="PS00344">
    <property type="entry name" value="GATA_ZN_FINGER_1"/>
    <property type="match status" value="1"/>
</dbReference>
<keyword evidence="2" id="KW-0479">Metal-binding</keyword>
<accession>A0A8S9ZIG4</accession>
<keyword evidence="6" id="KW-0238">DNA-binding</keyword>
<dbReference type="GO" id="GO:0000978">
    <property type="term" value="F:RNA polymerase II cis-regulatory region sequence-specific DNA binding"/>
    <property type="evidence" value="ECO:0007669"/>
    <property type="project" value="TreeGrafter"/>
</dbReference>
<feature type="region of interest" description="Disordered" evidence="10">
    <location>
        <begin position="248"/>
        <end position="278"/>
    </location>
</feature>
<evidence type="ECO:0000313" key="13">
    <source>
        <dbReference type="Proteomes" id="UP000605970"/>
    </source>
</evidence>
<evidence type="ECO:0000256" key="7">
    <source>
        <dbReference type="ARBA" id="ARBA00023163"/>
    </source>
</evidence>
<dbReference type="PROSITE" id="PS50114">
    <property type="entry name" value="GATA_ZN_FINGER_2"/>
    <property type="match status" value="1"/>
</dbReference>
<keyword evidence="7" id="KW-0804">Transcription</keyword>
<keyword evidence="8" id="KW-0539">Nucleus</keyword>
<dbReference type="PANTHER" id="PTHR10071">
    <property type="entry name" value="TRANSCRIPTION FACTOR GATA FAMILY MEMBER"/>
    <property type="match status" value="1"/>
</dbReference>
<dbReference type="SUPFAM" id="SSF57716">
    <property type="entry name" value="Glucocorticoid receptor-like (DNA-binding domain)"/>
    <property type="match status" value="1"/>
</dbReference>
<dbReference type="Pfam" id="PF00320">
    <property type="entry name" value="GATA"/>
    <property type="match status" value="1"/>
</dbReference>
<dbReference type="OrthoDB" id="515401at2759"/>
<gene>
    <name evidence="12" type="ORF">Mgra_00007561</name>
</gene>
<dbReference type="InterPro" id="IPR000679">
    <property type="entry name" value="Znf_GATA"/>
</dbReference>
<evidence type="ECO:0000256" key="3">
    <source>
        <dbReference type="ARBA" id="ARBA00022771"/>
    </source>
</evidence>
<comment type="subcellular location">
    <subcellularLocation>
        <location evidence="1">Nucleus</location>
    </subcellularLocation>
</comment>
<evidence type="ECO:0000256" key="6">
    <source>
        <dbReference type="ARBA" id="ARBA00023125"/>
    </source>
</evidence>
<keyword evidence="4" id="KW-0862">Zinc</keyword>
<dbReference type="GO" id="GO:0009888">
    <property type="term" value="P:tissue development"/>
    <property type="evidence" value="ECO:0007669"/>
    <property type="project" value="UniProtKB-ARBA"/>
</dbReference>
<protein>
    <submittedName>
        <fullName evidence="12">GATA-type domain-containing protein</fullName>
    </submittedName>
</protein>
<dbReference type="GO" id="GO:0000981">
    <property type="term" value="F:DNA-binding transcription factor activity, RNA polymerase II-specific"/>
    <property type="evidence" value="ECO:0007669"/>
    <property type="project" value="TreeGrafter"/>
</dbReference>
<name>A0A8S9ZIG4_9BILA</name>
<evidence type="ECO:0000256" key="10">
    <source>
        <dbReference type="SAM" id="MobiDB-lite"/>
    </source>
</evidence>
<dbReference type="Gene3D" id="3.30.50.10">
    <property type="entry name" value="Erythroid Transcription Factor GATA-1, subunit A"/>
    <property type="match status" value="1"/>
</dbReference>
<proteinExistence type="predicted"/>
<feature type="domain" description="GATA-type" evidence="11">
    <location>
        <begin position="306"/>
        <end position="359"/>
    </location>
</feature>